<evidence type="ECO:0000256" key="1">
    <source>
        <dbReference type="SAM" id="Phobius"/>
    </source>
</evidence>
<name>A0A5C5RFW5_9ACTN</name>
<gene>
    <name evidence="2" type="ORF">FK268_21725</name>
</gene>
<dbReference type="AlphaFoldDB" id="A0A5C5RFW5"/>
<evidence type="ECO:0000313" key="2">
    <source>
        <dbReference type="EMBL" id="TWS21979.1"/>
    </source>
</evidence>
<feature type="transmembrane region" description="Helical" evidence="1">
    <location>
        <begin position="336"/>
        <end position="358"/>
    </location>
</feature>
<sequence length="360" mass="37360">MTATPPPPPPAEPRRAATGGTAQDFGVALRDLLAAAGGPTLTATAAAANAAGRDRVSVQKLSNWCSGRHLPDQFDTIAPVLLWLTVRARDNGKTAPGSRSPVALRTIRDWYRQFIAARHSSTTAAPLDLQARIDAAEYLLAHPDPDTALTIAATAGTAQDGASAGEELTTAILQLTGIDPATNAAVATDVPTSALPADAADLLSAAGLTTTESATSEPSSNGLMRWVDPKLPVLWGRAAPLIEQYRPALAARTALLADAARWKAAPNPQSLYTWQQLTVCGRHLHTLPIGAIAAPEQAQPYRFGGGATAQHIPSPALPFWNASHAAAQRQLTAHRLIMATVIGLIVIAVIAGGIAGMLTS</sequence>
<dbReference type="EMBL" id="VIGV01000013">
    <property type="protein sequence ID" value="TWS21979.1"/>
    <property type="molecule type" value="Genomic_DNA"/>
</dbReference>
<proteinExistence type="predicted"/>
<evidence type="ECO:0000313" key="3">
    <source>
        <dbReference type="Proteomes" id="UP000319792"/>
    </source>
</evidence>
<comment type="caution">
    <text evidence="2">The sequence shown here is derived from an EMBL/GenBank/DDBJ whole genome shotgun (WGS) entry which is preliminary data.</text>
</comment>
<organism evidence="2 3">
    <name type="scientific">Tsukamurella sputi</name>
    <dbReference type="NCBI Taxonomy" id="2591848"/>
    <lineage>
        <taxon>Bacteria</taxon>
        <taxon>Bacillati</taxon>
        <taxon>Actinomycetota</taxon>
        <taxon>Actinomycetes</taxon>
        <taxon>Mycobacteriales</taxon>
        <taxon>Tsukamurellaceae</taxon>
        <taxon>Tsukamurella</taxon>
    </lineage>
</organism>
<dbReference type="Proteomes" id="UP000319792">
    <property type="component" value="Unassembled WGS sequence"/>
</dbReference>
<keyword evidence="3" id="KW-1185">Reference proteome</keyword>
<protein>
    <submittedName>
        <fullName evidence="2">Uncharacterized protein</fullName>
    </submittedName>
</protein>
<keyword evidence="1" id="KW-0472">Membrane</keyword>
<reference evidence="2 3" key="1">
    <citation type="submission" date="2019-08" db="EMBL/GenBank/DDBJ databases">
        <title>Tsukamurella conjunctivitidis sp. nov., Tsukamurella assacharolytica sp. nov. and Tsukamurella sputae sp. nov. isolated from patients with conjunctivitis, bacteraemia (lymphoma) and respiratory infection (sputum) in Hong Kong.</title>
        <authorList>
            <person name="Fok K.M.N."/>
            <person name="Fong J.Y.H."/>
        </authorList>
    </citation>
    <scope>NUCLEOTIDE SEQUENCE [LARGE SCALE GENOMIC DNA]</scope>
    <source>
        <strain evidence="2 3">HKU70</strain>
    </source>
</reference>
<keyword evidence="1" id="KW-0812">Transmembrane</keyword>
<accession>A0A5C5RFW5</accession>
<keyword evidence="1" id="KW-1133">Transmembrane helix</keyword>